<accession>A0ABV4UJP1</accession>
<proteinExistence type="predicted"/>
<dbReference type="PANTHER" id="PTHR34724:SF2">
    <property type="entry name" value="OS12G0596101 PROTEIN"/>
    <property type="match status" value="1"/>
</dbReference>
<gene>
    <name evidence="1" type="ORF">ACETWP_04270</name>
</gene>
<organism evidence="1 2">
    <name type="scientific">Arthrobacter halodurans</name>
    <dbReference type="NCBI Taxonomy" id="516699"/>
    <lineage>
        <taxon>Bacteria</taxon>
        <taxon>Bacillati</taxon>
        <taxon>Actinomycetota</taxon>
        <taxon>Actinomycetes</taxon>
        <taxon>Micrococcales</taxon>
        <taxon>Micrococcaceae</taxon>
        <taxon>Arthrobacter</taxon>
    </lineage>
</organism>
<dbReference type="EMBL" id="JBHDLJ010000002">
    <property type="protein sequence ID" value="MFB0833794.1"/>
    <property type="molecule type" value="Genomic_DNA"/>
</dbReference>
<dbReference type="Proteomes" id="UP001575652">
    <property type="component" value="Unassembled WGS sequence"/>
</dbReference>
<dbReference type="PANTHER" id="PTHR34724">
    <property type="entry name" value="OS12G0596101 PROTEIN"/>
    <property type="match status" value="1"/>
</dbReference>
<name>A0ABV4UJP1_9MICC</name>
<evidence type="ECO:0000313" key="2">
    <source>
        <dbReference type="Proteomes" id="UP001575652"/>
    </source>
</evidence>
<evidence type="ECO:0000313" key="1">
    <source>
        <dbReference type="EMBL" id="MFB0833794.1"/>
    </source>
</evidence>
<sequence length="56" mass="6114">MCRAVKCRSCGKTTWAGCGNHVQDVMRHIPKSERCTCDRTATTGNGGGWFARLLGK</sequence>
<dbReference type="RefSeq" id="WP_373970955.1">
    <property type="nucleotide sequence ID" value="NZ_JBHDLJ010000002.1"/>
</dbReference>
<reference evidence="1 2" key="1">
    <citation type="submission" date="2024-09" db="EMBL/GenBank/DDBJ databases">
        <authorList>
            <person name="Salinas-Garcia M.A."/>
            <person name="Prieme A."/>
        </authorList>
    </citation>
    <scope>NUCLEOTIDE SEQUENCE [LARGE SCALE GENOMIC DNA]</scope>
    <source>
        <strain evidence="1 2">DSM 21081</strain>
    </source>
</reference>
<keyword evidence="2" id="KW-1185">Reference proteome</keyword>
<comment type="caution">
    <text evidence="1">The sequence shown here is derived from an EMBL/GenBank/DDBJ whole genome shotgun (WGS) entry which is preliminary data.</text>
</comment>
<protein>
    <submittedName>
        <fullName evidence="1">Uncharacterized protein</fullName>
    </submittedName>
</protein>